<dbReference type="InterPro" id="IPR041588">
    <property type="entry name" value="Integrase_H2C2"/>
</dbReference>
<dbReference type="SUPFAM" id="SSF53098">
    <property type="entry name" value="Ribonuclease H-like"/>
    <property type="match status" value="1"/>
</dbReference>
<dbReference type="InterPro" id="IPR001584">
    <property type="entry name" value="Integrase_cat-core"/>
</dbReference>
<dbReference type="FunFam" id="3.10.20.370:FF:000001">
    <property type="entry name" value="Retrovirus-related Pol polyprotein from transposon 17.6-like protein"/>
    <property type="match status" value="1"/>
</dbReference>
<sequence length="775" mass="90204">MILGHPFMIKKGVNLNFTSQTLKFGFDVKNEIKLVNNVNSDKLSLHILKIGTVEMTSEIEEIINNYPEVFTDKIGAALNLEVELKLIDNKPVNIRPYYLSPPALKKMKEIIDNWLSEGIIEESTSEYSSPAFLTKRDRLVINYTELNKKLVKINYPLGDLQNMYQHLQGAQYFTIIDLNKAFLQCPLAKNSRDITSFTTIFGKYRMKRVPFGLQCGSSVLSNYLDKVFGDIKFKYVINFCDDILIYSPDKNSHLEHLKEVTKRLSAHKLTVNPEKAKFFCKEISFLGHLIKHNTITIDPARTISIKEFPVPRSVKQVRQFTGMCSFWAKYIPKYAEICIPLHSLKKKGAKFVWNDKCQEAFDTLKQKIINPPVLQIADFTRDFTLQCDASQFGAAGVLLQRNEHNDLMPIAYYSKKFTPSEMKYSVYEKEAYSITLCIKKWHEFLEVRPFKVITDNMALSYILEKKNKLILGRIGRWAERLLNLPFTIEHIKGSDNKVADALSRIFDRTRDENQTAEDIENRDTSTIKVNKEEISYRVNNLNKCIVNRTYKKNFTRPEKENLHVNIMHTLPFDSLGLRYHQEKDEECKVIKDSIVNKTHNENFSLKDDILMYKQKIYLPQNLFTVIFAFFHDNILGGHLGIYRTQAKVNEYFYNPKLNDAVKQMVKSCKVCKMSKSEQIKYEGKLISVPIEQTMHTVFIDILGPLPRTKNLNQYILIIVDGFSRYVWLYPLKDCKTRLIIDKMKQTFDNFSIPRIIVSDNASYFVSKEFKSYLFN</sequence>
<dbReference type="InterPro" id="IPR036397">
    <property type="entry name" value="RNaseH_sf"/>
</dbReference>
<dbReference type="Pfam" id="PF17919">
    <property type="entry name" value="RT_RNaseH_2"/>
    <property type="match status" value="1"/>
</dbReference>
<dbReference type="Gene3D" id="3.10.10.10">
    <property type="entry name" value="HIV Type 1 Reverse Transcriptase, subunit A, domain 1"/>
    <property type="match status" value="1"/>
</dbReference>
<dbReference type="CDD" id="cd01647">
    <property type="entry name" value="RT_LTR"/>
    <property type="match status" value="1"/>
</dbReference>
<dbReference type="GO" id="GO:0003676">
    <property type="term" value="F:nucleic acid binding"/>
    <property type="evidence" value="ECO:0007669"/>
    <property type="project" value="InterPro"/>
</dbReference>
<evidence type="ECO:0000256" key="1">
    <source>
        <dbReference type="ARBA" id="ARBA00012493"/>
    </source>
</evidence>
<dbReference type="Gene3D" id="3.10.20.370">
    <property type="match status" value="1"/>
</dbReference>
<feature type="domain" description="Integrase catalytic" evidence="8">
    <location>
        <begin position="685"/>
        <end position="775"/>
    </location>
</feature>
<dbReference type="InterPro" id="IPR043502">
    <property type="entry name" value="DNA/RNA_pol_sf"/>
</dbReference>
<feature type="domain" description="Reverse transcriptase" evidence="7">
    <location>
        <begin position="68"/>
        <end position="290"/>
    </location>
</feature>
<evidence type="ECO:0000256" key="3">
    <source>
        <dbReference type="ARBA" id="ARBA00022722"/>
    </source>
</evidence>
<organism evidence="9">
    <name type="scientific">Cuerna arida</name>
    <dbReference type="NCBI Taxonomy" id="1464854"/>
    <lineage>
        <taxon>Eukaryota</taxon>
        <taxon>Metazoa</taxon>
        <taxon>Ecdysozoa</taxon>
        <taxon>Arthropoda</taxon>
        <taxon>Hexapoda</taxon>
        <taxon>Insecta</taxon>
        <taxon>Pterygota</taxon>
        <taxon>Neoptera</taxon>
        <taxon>Paraneoptera</taxon>
        <taxon>Hemiptera</taxon>
        <taxon>Auchenorrhyncha</taxon>
        <taxon>Membracoidea</taxon>
        <taxon>Cicadellidae</taxon>
        <taxon>Cicadellinae</taxon>
        <taxon>Proconiini</taxon>
        <taxon>Cuerna</taxon>
    </lineage>
</organism>
<keyword evidence="2" id="KW-0808">Transferase</keyword>
<dbReference type="GO" id="GO:0004519">
    <property type="term" value="F:endonuclease activity"/>
    <property type="evidence" value="ECO:0007669"/>
    <property type="project" value="UniProtKB-KW"/>
</dbReference>
<dbReference type="Gene3D" id="1.10.340.70">
    <property type="match status" value="1"/>
</dbReference>
<evidence type="ECO:0000259" key="7">
    <source>
        <dbReference type="PROSITE" id="PS50878"/>
    </source>
</evidence>
<dbReference type="GO" id="GO:0003964">
    <property type="term" value="F:RNA-directed DNA polymerase activity"/>
    <property type="evidence" value="ECO:0007669"/>
    <property type="project" value="UniProtKB-KW"/>
</dbReference>
<keyword evidence="5" id="KW-0695">RNA-directed DNA polymerase</keyword>
<dbReference type="CDD" id="cd09274">
    <property type="entry name" value="RNase_HI_RT_Ty3"/>
    <property type="match status" value="1"/>
</dbReference>
<keyword evidence="6" id="KW-0511">Multifunctional enzyme</keyword>
<evidence type="ECO:0000256" key="2">
    <source>
        <dbReference type="ARBA" id="ARBA00022695"/>
    </source>
</evidence>
<keyword evidence="3" id="KW-0540">Nuclease</keyword>
<evidence type="ECO:0000313" key="9">
    <source>
        <dbReference type="EMBL" id="JAS55075.1"/>
    </source>
</evidence>
<dbReference type="AlphaFoldDB" id="A0A1B6FY06"/>
<dbReference type="EC" id="2.7.7.49" evidence="1"/>
<dbReference type="Gene3D" id="3.30.420.10">
    <property type="entry name" value="Ribonuclease H-like superfamily/Ribonuclease H"/>
    <property type="match status" value="1"/>
</dbReference>
<name>A0A1B6FY06_9HEMI</name>
<gene>
    <name evidence="9" type="ORF">g.41928</name>
</gene>
<dbReference type="GO" id="GO:0042575">
    <property type="term" value="C:DNA polymerase complex"/>
    <property type="evidence" value="ECO:0007669"/>
    <property type="project" value="UniProtKB-ARBA"/>
</dbReference>
<dbReference type="InterPro" id="IPR012337">
    <property type="entry name" value="RNaseH-like_sf"/>
</dbReference>
<dbReference type="PANTHER" id="PTHR37984">
    <property type="entry name" value="PROTEIN CBG26694"/>
    <property type="match status" value="1"/>
</dbReference>
<dbReference type="InterPro" id="IPR041577">
    <property type="entry name" value="RT_RNaseH_2"/>
</dbReference>
<evidence type="ECO:0000259" key="8">
    <source>
        <dbReference type="PROSITE" id="PS50994"/>
    </source>
</evidence>
<dbReference type="Pfam" id="PF17921">
    <property type="entry name" value="Integrase_H2C2"/>
    <property type="match status" value="1"/>
</dbReference>
<keyword evidence="4" id="KW-0255">Endonuclease</keyword>
<dbReference type="GO" id="GO:0015074">
    <property type="term" value="P:DNA integration"/>
    <property type="evidence" value="ECO:0007669"/>
    <property type="project" value="InterPro"/>
</dbReference>
<dbReference type="Pfam" id="PF00665">
    <property type="entry name" value="rve"/>
    <property type="match status" value="1"/>
</dbReference>
<dbReference type="PANTHER" id="PTHR37984:SF5">
    <property type="entry name" value="PROTEIN NYNRIN-LIKE"/>
    <property type="match status" value="1"/>
</dbReference>
<keyword evidence="2" id="KW-0548">Nucleotidyltransferase</keyword>
<reference evidence="9" key="1">
    <citation type="submission" date="2015-11" db="EMBL/GenBank/DDBJ databases">
        <title>De novo transcriptome assembly of four potential Pierce s Disease insect vectors from Arizona vineyards.</title>
        <authorList>
            <person name="Tassone E.E."/>
        </authorList>
    </citation>
    <scope>NUCLEOTIDE SEQUENCE</scope>
</reference>
<dbReference type="InterPro" id="IPR050951">
    <property type="entry name" value="Retrovirus_Pol_polyprotein"/>
</dbReference>
<dbReference type="FunFam" id="3.30.70.270:FF:000020">
    <property type="entry name" value="Transposon Tf2-6 polyprotein-like Protein"/>
    <property type="match status" value="1"/>
</dbReference>
<evidence type="ECO:0000256" key="4">
    <source>
        <dbReference type="ARBA" id="ARBA00022759"/>
    </source>
</evidence>
<dbReference type="Pfam" id="PF00078">
    <property type="entry name" value="RVT_1"/>
    <property type="match status" value="1"/>
</dbReference>
<keyword evidence="4" id="KW-0378">Hydrolase</keyword>
<dbReference type="SUPFAM" id="SSF56672">
    <property type="entry name" value="DNA/RNA polymerases"/>
    <property type="match status" value="1"/>
</dbReference>
<proteinExistence type="predicted"/>
<dbReference type="InterPro" id="IPR043128">
    <property type="entry name" value="Rev_trsase/Diguanyl_cyclase"/>
</dbReference>
<protein>
    <recommendedName>
        <fullName evidence="1">RNA-directed DNA polymerase</fullName>
        <ecNumber evidence="1">2.7.7.49</ecNumber>
    </recommendedName>
</protein>
<dbReference type="EMBL" id="GECZ01014694">
    <property type="protein sequence ID" value="JAS55075.1"/>
    <property type="molecule type" value="Transcribed_RNA"/>
</dbReference>
<dbReference type="InterPro" id="IPR000477">
    <property type="entry name" value="RT_dom"/>
</dbReference>
<evidence type="ECO:0000256" key="5">
    <source>
        <dbReference type="ARBA" id="ARBA00022918"/>
    </source>
</evidence>
<evidence type="ECO:0000256" key="6">
    <source>
        <dbReference type="ARBA" id="ARBA00023268"/>
    </source>
</evidence>
<dbReference type="Gene3D" id="3.30.70.270">
    <property type="match status" value="2"/>
</dbReference>
<dbReference type="PROSITE" id="PS50878">
    <property type="entry name" value="RT_POL"/>
    <property type="match status" value="1"/>
</dbReference>
<dbReference type="PROSITE" id="PS50994">
    <property type="entry name" value="INTEGRASE"/>
    <property type="match status" value="1"/>
</dbReference>
<feature type="non-terminal residue" evidence="9">
    <location>
        <position position="775"/>
    </location>
</feature>
<accession>A0A1B6FY06</accession>